<dbReference type="PANTHER" id="PTHR12507">
    <property type="entry name" value="REDUCED GROWTH PHENOTYPE 1 RGP1, YEAST -RELATED"/>
    <property type="match status" value="1"/>
</dbReference>
<organism evidence="1 2">
    <name type="scientific">Caenorhabditis bovis</name>
    <dbReference type="NCBI Taxonomy" id="2654633"/>
    <lineage>
        <taxon>Eukaryota</taxon>
        <taxon>Metazoa</taxon>
        <taxon>Ecdysozoa</taxon>
        <taxon>Nematoda</taxon>
        <taxon>Chromadorea</taxon>
        <taxon>Rhabditida</taxon>
        <taxon>Rhabditina</taxon>
        <taxon>Rhabditomorpha</taxon>
        <taxon>Rhabditoidea</taxon>
        <taxon>Rhabditidae</taxon>
        <taxon>Peloderinae</taxon>
        <taxon>Caenorhabditis</taxon>
    </lineage>
</organism>
<name>A0A8S1EX10_9PELO</name>
<dbReference type="InterPro" id="IPR014848">
    <property type="entry name" value="Rgp1"/>
</dbReference>
<gene>
    <name evidence="1" type="ORF">CBOVIS_LOCUS5148</name>
</gene>
<dbReference type="EMBL" id="CADEPM010000003">
    <property type="protein sequence ID" value="CAB3402547.1"/>
    <property type="molecule type" value="Genomic_DNA"/>
</dbReference>
<proteinExistence type="predicted"/>
<dbReference type="Pfam" id="PF08737">
    <property type="entry name" value="Rgp1"/>
    <property type="match status" value="2"/>
</dbReference>
<keyword evidence="2" id="KW-1185">Reference proteome</keyword>
<accession>A0A8S1EX10</accession>
<dbReference type="OrthoDB" id="1918at2759"/>
<reference evidence="1 2" key="1">
    <citation type="submission" date="2020-04" db="EMBL/GenBank/DDBJ databases">
        <authorList>
            <person name="Laetsch R D."/>
            <person name="Stevens L."/>
            <person name="Kumar S."/>
            <person name="Blaxter L. M."/>
        </authorList>
    </citation>
    <scope>NUCLEOTIDE SEQUENCE [LARGE SCALE GENOMIC DNA]</scope>
</reference>
<dbReference type="Proteomes" id="UP000494206">
    <property type="component" value="Unassembled WGS sequence"/>
</dbReference>
<sequence length="363" mass="40259">MPLEVSARLDREKAIYLAGETIQVTVTIKNISTKGKQVEQLAWGSVQFACERTMGASTSSSIRQRPTTAMTRSASTVYSSPPNIMFCELKLAPGQEKKFICDIHLSRNLIPPTYRGFHIKYSSRLTIAVSHIQSHINLRHIQIRIIPSVGLETKLSLPSNPFLASTMTRPTIVETVMATVDELTMSRKSQAFALTHATSKVALLTLPKKAYRLGEDVCAYLDFSDSNTPCIQYSATIETEEKIIDAHVGEETNKKTSVKVHDQTAPVCTFSPDSTFRLSIPLTAVPTFSTDSVQLKWRIRFIFVVTDQPYKLRVENGVPVSSAPIDVPVESFSWSTEILVLPCKPQNVALLDHSFPNNTSLTV</sequence>
<evidence type="ECO:0000313" key="1">
    <source>
        <dbReference type="EMBL" id="CAB3402547.1"/>
    </source>
</evidence>
<evidence type="ECO:0000313" key="2">
    <source>
        <dbReference type="Proteomes" id="UP000494206"/>
    </source>
</evidence>
<comment type="caution">
    <text evidence="1">The sequence shown here is derived from an EMBL/GenBank/DDBJ whole genome shotgun (WGS) entry which is preliminary data.</text>
</comment>
<dbReference type="AlphaFoldDB" id="A0A8S1EX10"/>
<protein>
    <submittedName>
        <fullName evidence="1">Uncharacterized protein</fullName>
    </submittedName>
</protein>